<evidence type="ECO:0000313" key="6">
    <source>
        <dbReference type="Proteomes" id="UP000521868"/>
    </source>
</evidence>
<dbReference type="PROSITE" id="PS51379">
    <property type="entry name" value="4FE4S_FER_2"/>
    <property type="match status" value="2"/>
</dbReference>
<accession>A0A7X6I8L7</accession>
<dbReference type="Gene3D" id="3.30.70.20">
    <property type="match status" value="1"/>
</dbReference>
<dbReference type="PROSITE" id="PS00198">
    <property type="entry name" value="4FE4S_FER_1"/>
    <property type="match status" value="1"/>
</dbReference>
<evidence type="ECO:0000259" key="4">
    <source>
        <dbReference type="PROSITE" id="PS51379"/>
    </source>
</evidence>
<dbReference type="InterPro" id="IPR017896">
    <property type="entry name" value="4Fe4S_Fe-S-bd"/>
</dbReference>
<evidence type="ECO:0000256" key="3">
    <source>
        <dbReference type="ARBA" id="ARBA00023014"/>
    </source>
</evidence>
<dbReference type="GO" id="GO:0051536">
    <property type="term" value="F:iron-sulfur cluster binding"/>
    <property type="evidence" value="ECO:0007669"/>
    <property type="project" value="UniProtKB-KW"/>
</dbReference>
<name>A0A7X6I8L7_9BURK</name>
<dbReference type="Proteomes" id="UP000521868">
    <property type="component" value="Unassembled WGS sequence"/>
</dbReference>
<dbReference type="Pfam" id="PF14691">
    <property type="entry name" value="Fer4_20"/>
    <property type="match status" value="1"/>
</dbReference>
<dbReference type="SUPFAM" id="SSF51971">
    <property type="entry name" value="Nucleotide-binding domain"/>
    <property type="match status" value="2"/>
</dbReference>
<reference evidence="5 6" key="1">
    <citation type="journal article" date="2020" name="Nature">
        <title>Bacterial chemolithoautotrophy via manganese oxidation.</title>
        <authorList>
            <person name="Yu H."/>
            <person name="Leadbetter J.R."/>
        </authorList>
    </citation>
    <scope>NUCLEOTIDE SEQUENCE [LARGE SCALE GENOMIC DNA]</scope>
    <source>
        <strain evidence="5 6">RBP-1</strain>
    </source>
</reference>
<dbReference type="Gene3D" id="1.10.1060.10">
    <property type="entry name" value="Alpha-helical ferredoxin"/>
    <property type="match status" value="1"/>
</dbReference>
<dbReference type="PRINTS" id="PR00419">
    <property type="entry name" value="ADXRDTASE"/>
</dbReference>
<evidence type="ECO:0000313" key="5">
    <source>
        <dbReference type="EMBL" id="NKE68451.1"/>
    </source>
</evidence>
<dbReference type="Gene3D" id="3.40.50.720">
    <property type="entry name" value="NAD(P)-binding Rossmann-like Domain"/>
    <property type="match status" value="1"/>
</dbReference>
<feature type="domain" description="4Fe-4S ferredoxin-type" evidence="4">
    <location>
        <begin position="460"/>
        <end position="489"/>
    </location>
</feature>
<dbReference type="InterPro" id="IPR009051">
    <property type="entry name" value="Helical_ferredxn"/>
</dbReference>
<keyword evidence="6" id="KW-1185">Reference proteome</keyword>
<dbReference type="InterPro" id="IPR036188">
    <property type="entry name" value="FAD/NAD-bd_sf"/>
</dbReference>
<feature type="domain" description="4Fe-4S ferredoxin-type" evidence="4">
    <location>
        <begin position="495"/>
        <end position="526"/>
    </location>
</feature>
<sequence length="532" mass="55248">MNALAAKMAPCQEACPAGVDVPRYVRHLRDGRFTEALAVVRERIPFPLVCGHACFHPCEAKCGRRQLDDAVAIRMLKRTAAEQGESLALAEARPASGRTAAVIGSGPAGLTAAWYLALQGHAVTVFEALERAGGMLRFGIPAFRLPDEAVDAEIVRIVQAGVKLRTGVRIASAQALLQQGFDAVLIATGAWRSARMGIQGEDSPHVLDGLSFLRRVKAGAAPRLGQRVVVVGGGNTALDAARVSRRLGAQVTQLYRRGAAQMPASAEEVAAALEEGVAIDYLCAPVRIAAGQVICVRMALGAADASGRAQPVPLAGSEYAIAADTVIVAVGQSVELPVPGASAGAAQVDPATLATDIGGVFAAGDSVLGPASIIEAIAQGRRAAAAMDSFLGGDGAIDRPAAADPAAAPIASARGTPRQQWRIIGSELRLRGFDLVEQAYDPAATAAEATRCLSCDLRDYAVEVNPAVCKDCGYCAEVCELGVFSRSDQFNAAGYQPAVADRSERCIGCLNCIYICPDFAITVTQRALQPTA</sequence>
<proteinExistence type="predicted"/>
<dbReference type="SUPFAM" id="SSF46548">
    <property type="entry name" value="alpha-helical ferredoxin"/>
    <property type="match status" value="1"/>
</dbReference>
<gene>
    <name evidence="5" type="ORF">RAMLITH_21775</name>
</gene>
<dbReference type="RefSeq" id="WP_168109567.1">
    <property type="nucleotide sequence ID" value="NZ_VTOX01000010.1"/>
</dbReference>
<dbReference type="Pfam" id="PF12838">
    <property type="entry name" value="Fer4_7"/>
    <property type="match status" value="1"/>
</dbReference>
<dbReference type="AlphaFoldDB" id="A0A7X6I8L7"/>
<dbReference type="EMBL" id="VTOX01000010">
    <property type="protein sequence ID" value="NKE68451.1"/>
    <property type="molecule type" value="Genomic_DNA"/>
</dbReference>
<keyword evidence="1" id="KW-0479">Metal-binding</keyword>
<dbReference type="InterPro" id="IPR017900">
    <property type="entry name" value="4Fe4S_Fe_S_CS"/>
</dbReference>
<organism evidence="5 6">
    <name type="scientific">Ramlibacter lithotrophicus</name>
    <dbReference type="NCBI Taxonomy" id="2606681"/>
    <lineage>
        <taxon>Bacteria</taxon>
        <taxon>Pseudomonadati</taxon>
        <taxon>Pseudomonadota</taxon>
        <taxon>Betaproteobacteria</taxon>
        <taxon>Burkholderiales</taxon>
        <taxon>Comamonadaceae</taxon>
        <taxon>Ramlibacter</taxon>
    </lineage>
</organism>
<evidence type="ECO:0000256" key="2">
    <source>
        <dbReference type="ARBA" id="ARBA00023004"/>
    </source>
</evidence>
<protein>
    <submittedName>
        <fullName evidence="5">NAD(P)-binding protein</fullName>
    </submittedName>
</protein>
<dbReference type="SUPFAM" id="SSF54862">
    <property type="entry name" value="4Fe-4S ferredoxins"/>
    <property type="match status" value="1"/>
</dbReference>
<evidence type="ECO:0000256" key="1">
    <source>
        <dbReference type="ARBA" id="ARBA00022723"/>
    </source>
</evidence>
<dbReference type="Gene3D" id="3.50.50.60">
    <property type="entry name" value="FAD/NAD(P)-binding domain"/>
    <property type="match status" value="1"/>
</dbReference>
<dbReference type="Pfam" id="PF07992">
    <property type="entry name" value="Pyr_redox_2"/>
    <property type="match status" value="1"/>
</dbReference>
<comment type="caution">
    <text evidence="5">The sequence shown here is derived from an EMBL/GenBank/DDBJ whole genome shotgun (WGS) entry which is preliminary data.</text>
</comment>
<dbReference type="GO" id="GO:0046872">
    <property type="term" value="F:metal ion binding"/>
    <property type="evidence" value="ECO:0007669"/>
    <property type="project" value="UniProtKB-KW"/>
</dbReference>
<dbReference type="GO" id="GO:0016491">
    <property type="term" value="F:oxidoreductase activity"/>
    <property type="evidence" value="ECO:0007669"/>
    <property type="project" value="InterPro"/>
</dbReference>
<dbReference type="PANTHER" id="PTHR42783">
    <property type="entry name" value="GLUTAMATE SYNTHASE [NADPH] SMALL CHAIN"/>
    <property type="match status" value="1"/>
</dbReference>
<keyword evidence="2" id="KW-0408">Iron</keyword>
<dbReference type="PANTHER" id="PTHR42783:SF3">
    <property type="entry name" value="GLUTAMATE SYNTHASE [NADPH] SMALL CHAIN-RELATED"/>
    <property type="match status" value="1"/>
</dbReference>
<keyword evidence="3" id="KW-0411">Iron-sulfur</keyword>
<dbReference type="InterPro" id="IPR023753">
    <property type="entry name" value="FAD/NAD-binding_dom"/>
</dbReference>
<dbReference type="InterPro" id="IPR028261">
    <property type="entry name" value="DPD_II"/>
</dbReference>